<evidence type="ECO:0000256" key="1">
    <source>
        <dbReference type="SAM" id="MobiDB-lite"/>
    </source>
</evidence>
<name>A0ABX9TAY3_9PSEU</name>
<feature type="region of interest" description="Disordered" evidence="1">
    <location>
        <begin position="51"/>
        <end position="83"/>
    </location>
</feature>
<gene>
    <name evidence="2" type="ORF">ATL45_2495</name>
</gene>
<dbReference type="Proteomes" id="UP000270697">
    <property type="component" value="Unassembled WGS sequence"/>
</dbReference>
<evidence type="ECO:0000313" key="3">
    <source>
        <dbReference type="Proteomes" id="UP000270697"/>
    </source>
</evidence>
<keyword evidence="3" id="KW-1185">Reference proteome</keyword>
<feature type="region of interest" description="Disordered" evidence="1">
    <location>
        <begin position="1"/>
        <end position="31"/>
    </location>
</feature>
<comment type="caution">
    <text evidence="2">The sequence shown here is derived from an EMBL/GenBank/DDBJ whole genome shotgun (WGS) entry which is preliminary data.</text>
</comment>
<feature type="compositionally biased region" description="Basic and acidic residues" evidence="1">
    <location>
        <begin position="58"/>
        <end position="77"/>
    </location>
</feature>
<sequence length="83" mass="8932">MAGPEHFRAAEERLKAAEDAPGPEEARAHREAAQVHALLAQAAAIALRGTGEGGRIGAQEDRQEWKDTVSLKQEKRGGSAVYR</sequence>
<organism evidence="2 3">
    <name type="scientific">Saccharopolyspora antimicrobica</name>
    <dbReference type="NCBI Taxonomy" id="455193"/>
    <lineage>
        <taxon>Bacteria</taxon>
        <taxon>Bacillati</taxon>
        <taxon>Actinomycetota</taxon>
        <taxon>Actinomycetes</taxon>
        <taxon>Pseudonocardiales</taxon>
        <taxon>Pseudonocardiaceae</taxon>
        <taxon>Saccharopolyspora</taxon>
    </lineage>
</organism>
<dbReference type="EMBL" id="RBXX01000002">
    <property type="protein sequence ID" value="RKT84186.1"/>
    <property type="molecule type" value="Genomic_DNA"/>
</dbReference>
<reference evidence="2 3" key="1">
    <citation type="submission" date="2018-10" db="EMBL/GenBank/DDBJ databases">
        <title>Sequencing the genomes of 1000 actinobacteria strains.</title>
        <authorList>
            <person name="Klenk H.-P."/>
        </authorList>
    </citation>
    <scope>NUCLEOTIDE SEQUENCE [LARGE SCALE GENOMIC DNA]</scope>
    <source>
        <strain evidence="2 3">DSM 45119</strain>
    </source>
</reference>
<evidence type="ECO:0000313" key="2">
    <source>
        <dbReference type="EMBL" id="RKT84186.1"/>
    </source>
</evidence>
<proteinExistence type="predicted"/>
<accession>A0ABX9TAY3</accession>
<evidence type="ECO:0008006" key="4">
    <source>
        <dbReference type="Google" id="ProtNLM"/>
    </source>
</evidence>
<protein>
    <recommendedName>
        <fullName evidence="4">Acyl-CoA carboxylase epsilon subunit</fullName>
    </recommendedName>
</protein>